<evidence type="ECO:0000256" key="1">
    <source>
        <dbReference type="ARBA" id="ARBA00007319"/>
    </source>
</evidence>
<dbReference type="EMBL" id="FN657842">
    <property type="protein sequence ID" value="CBY43099.1"/>
    <property type="molecule type" value="Genomic_DNA"/>
</dbReference>
<accession>E4Z5X1</accession>
<dbReference type="AlphaFoldDB" id="E4Z5X1"/>
<dbReference type="Gene3D" id="3.90.230.10">
    <property type="entry name" value="Creatinase/methionine aminopeptidase superfamily"/>
    <property type="match status" value="1"/>
</dbReference>
<dbReference type="PANTHER" id="PTHR10804:SF11">
    <property type="entry name" value="PROLIFERATION-ASSOCIATED PROTEIN 2G4"/>
    <property type="match status" value="1"/>
</dbReference>
<dbReference type="InterPro" id="IPR047113">
    <property type="entry name" value="PA2G4/ARX1"/>
</dbReference>
<reference evidence="2" key="1">
    <citation type="journal article" date="2010" name="Science">
        <title>Plasticity of animal genome architecture unmasked by rapid evolution of a pelagic tunicate.</title>
        <authorList>
            <person name="Denoeud F."/>
            <person name="Henriet S."/>
            <person name="Mungpakdee S."/>
            <person name="Aury J.M."/>
            <person name="Da Silva C."/>
            <person name="Brinkmann H."/>
            <person name="Mikhaleva J."/>
            <person name="Olsen L.C."/>
            <person name="Jubin C."/>
            <person name="Canestro C."/>
            <person name="Bouquet J.M."/>
            <person name="Danks G."/>
            <person name="Poulain J."/>
            <person name="Campsteijn C."/>
            <person name="Adamski M."/>
            <person name="Cross I."/>
            <person name="Yadetie F."/>
            <person name="Muffato M."/>
            <person name="Louis A."/>
            <person name="Butcher S."/>
            <person name="Tsagkogeorga G."/>
            <person name="Konrad A."/>
            <person name="Singh S."/>
            <person name="Jensen M.F."/>
            <person name="Cong E.H."/>
            <person name="Eikeseth-Otteraa H."/>
            <person name="Noel B."/>
            <person name="Anthouard V."/>
            <person name="Porcel B.M."/>
            <person name="Kachouri-Lafond R."/>
            <person name="Nishino A."/>
            <person name="Ugolini M."/>
            <person name="Chourrout P."/>
            <person name="Nishida H."/>
            <person name="Aasland R."/>
            <person name="Huzurbazar S."/>
            <person name="Westhof E."/>
            <person name="Delsuc F."/>
            <person name="Lehrach H."/>
            <person name="Reinhardt R."/>
            <person name="Weissenbach J."/>
            <person name="Roy S.W."/>
            <person name="Artiguenave F."/>
            <person name="Postlethwait J.H."/>
            <person name="Manak J.R."/>
            <person name="Thompson E.M."/>
            <person name="Jaillon O."/>
            <person name="Du Pasquier L."/>
            <person name="Boudinot P."/>
            <person name="Liberles D.A."/>
            <person name="Volff J.N."/>
            <person name="Philippe H."/>
            <person name="Lenhard B."/>
            <person name="Roest Crollius H."/>
            <person name="Wincker P."/>
            <person name="Chourrout D."/>
        </authorList>
    </citation>
    <scope>NUCLEOTIDE SEQUENCE [LARGE SCALE GENOMIC DNA]</scope>
</reference>
<dbReference type="InterPro" id="IPR036005">
    <property type="entry name" value="Creatinase/aminopeptidase-like"/>
</dbReference>
<dbReference type="PANTHER" id="PTHR10804">
    <property type="entry name" value="PROTEASE FAMILY M24 METHIONYL AMINOPEPTIDASE, AMINOPEPTIDASE P"/>
    <property type="match status" value="1"/>
</dbReference>
<name>E4Z5X1_OIKDI</name>
<sequence>MSDSESDTEITIANDLVVTKYKMAGEIANRVLTALIEKTQIGATALEICKYGDDLIVQETDKIYKKEKDMTKGVALPTQANVNNCICHYAPLASVQKDVIMK</sequence>
<protein>
    <submittedName>
        <fullName evidence="2">Uncharacterized protein</fullName>
    </submittedName>
</protein>
<feature type="non-terminal residue" evidence="2">
    <location>
        <position position="102"/>
    </location>
</feature>
<comment type="similarity">
    <text evidence="1">Belongs to the peptidase M24 family.</text>
</comment>
<dbReference type="SUPFAM" id="SSF55920">
    <property type="entry name" value="Creatinase/aminopeptidase"/>
    <property type="match status" value="1"/>
</dbReference>
<gene>
    <name evidence="2" type="ORF">GSOID_T00027674001</name>
</gene>
<dbReference type="Proteomes" id="UP000011014">
    <property type="component" value="Unassembled WGS sequence"/>
</dbReference>
<organism evidence="2">
    <name type="scientific">Oikopleura dioica</name>
    <name type="common">Tunicate</name>
    <dbReference type="NCBI Taxonomy" id="34765"/>
    <lineage>
        <taxon>Eukaryota</taxon>
        <taxon>Metazoa</taxon>
        <taxon>Chordata</taxon>
        <taxon>Tunicata</taxon>
        <taxon>Appendicularia</taxon>
        <taxon>Copelata</taxon>
        <taxon>Oikopleuridae</taxon>
        <taxon>Oikopleura</taxon>
    </lineage>
</organism>
<proteinExistence type="inferred from homology"/>
<evidence type="ECO:0000313" key="2">
    <source>
        <dbReference type="EMBL" id="CBY43099.1"/>
    </source>
</evidence>